<dbReference type="Pfam" id="PF01510">
    <property type="entry name" value="Amidase_2"/>
    <property type="match status" value="1"/>
</dbReference>
<keyword evidence="4" id="KW-1185">Reference proteome</keyword>
<dbReference type="SMART" id="SM00644">
    <property type="entry name" value="Ami_2"/>
    <property type="match status" value="1"/>
</dbReference>
<dbReference type="InterPro" id="IPR002502">
    <property type="entry name" value="Amidase_domain"/>
</dbReference>
<feature type="compositionally biased region" description="Pro residues" evidence="1">
    <location>
        <begin position="206"/>
        <end position="215"/>
    </location>
</feature>
<evidence type="ECO:0000256" key="1">
    <source>
        <dbReference type="SAM" id="MobiDB-lite"/>
    </source>
</evidence>
<dbReference type="Proteomes" id="UP000253868">
    <property type="component" value="Chromosome"/>
</dbReference>
<sequence length="234" mass="25509">MAVPMTPDQWLKALRAEGVTDIVEMPGWRSNNRNHKGAWGSVHAAMIHHTGGEGAALPGIVFNGRDDLPGPLCHDYLTRTGRLYLVGNGRANHAGTVAKNAYDAVLNERSAHPAPDAAEPIDGNAVSYGLECENTGAVGRDWPAVQYYTAVRVQAARCRFHGWTADSVWAHKEATRRKPVDPRIDMAKFRRDVAERLKHPASWSPPTTPTTPTKPAPTLASLDARVTALEKKVK</sequence>
<gene>
    <name evidence="3" type="ORF">DVK44_29595</name>
</gene>
<dbReference type="Gene3D" id="3.40.80.10">
    <property type="entry name" value="Peptidoglycan recognition protein-like"/>
    <property type="match status" value="1"/>
</dbReference>
<dbReference type="OrthoDB" id="5178799at2"/>
<dbReference type="EMBL" id="CP031194">
    <property type="protein sequence ID" value="AXG81157.1"/>
    <property type="molecule type" value="Genomic_DNA"/>
</dbReference>
<evidence type="ECO:0000259" key="2">
    <source>
        <dbReference type="SMART" id="SM00644"/>
    </source>
</evidence>
<name>A0A345HWT3_9ACTN</name>
<feature type="region of interest" description="Disordered" evidence="1">
    <location>
        <begin position="195"/>
        <end position="221"/>
    </location>
</feature>
<evidence type="ECO:0000313" key="3">
    <source>
        <dbReference type="EMBL" id="AXG81157.1"/>
    </source>
</evidence>
<dbReference type="RefSeq" id="WP_114663698.1">
    <property type="nucleotide sequence ID" value="NZ_CP031194.1"/>
</dbReference>
<dbReference type="AlphaFoldDB" id="A0A345HWT3"/>
<accession>A0A345HWT3</accession>
<reference evidence="4" key="1">
    <citation type="submission" date="2018-07" db="EMBL/GenBank/DDBJ databases">
        <authorList>
            <person name="Zhao J."/>
        </authorList>
    </citation>
    <scope>NUCLEOTIDE SEQUENCE [LARGE SCALE GENOMIC DNA]</scope>
    <source>
        <strain evidence="4">GSSD-12</strain>
    </source>
</reference>
<organism evidence="3 4">
    <name type="scientific">Streptomyces paludis</name>
    <dbReference type="NCBI Taxonomy" id="2282738"/>
    <lineage>
        <taxon>Bacteria</taxon>
        <taxon>Bacillati</taxon>
        <taxon>Actinomycetota</taxon>
        <taxon>Actinomycetes</taxon>
        <taxon>Kitasatosporales</taxon>
        <taxon>Streptomycetaceae</taxon>
        <taxon>Streptomyces</taxon>
    </lineage>
</organism>
<dbReference type="KEGG" id="spad:DVK44_29595"/>
<dbReference type="SUPFAM" id="SSF55846">
    <property type="entry name" value="N-acetylmuramoyl-L-alanine amidase-like"/>
    <property type="match status" value="1"/>
</dbReference>
<protein>
    <submittedName>
        <fullName evidence="3">N-acetylmuramoyl-L-alanine amidase</fullName>
    </submittedName>
</protein>
<proteinExistence type="predicted"/>
<dbReference type="GO" id="GO:0009253">
    <property type="term" value="P:peptidoglycan catabolic process"/>
    <property type="evidence" value="ECO:0007669"/>
    <property type="project" value="InterPro"/>
</dbReference>
<dbReference type="GO" id="GO:0008745">
    <property type="term" value="F:N-acetylmuramoyl-L-alanine amidase activity"/>
    <property type="evidence" value="ECO:0007669"/>
    <property type="project" value="InterPro"/>
</dbReference>
<feature type="domain" description="N-acetylmuramoyl-L-alanine amidase" evidence="2">
    <location>
        <begin position="28"/>
        <end position="183"/>
    </location>
</feature>
<dbReference type="InterPro" id="IPR036505">
    <property type="entry name" value="Amidase/PGRP_sf"/>
</dbReference>
<evidence type="ECO:0000313" key="4">
    <source>
        <dbReference type="Proteomes" id="UP000253868"/>
    </source>
</evidence>